<proteinExistence type="predicted"/>
<sequence length="40" mass="4700">MGAKIRTMLGDTAHCSQYVTVSKFMQYIVKHHDRIIFKDE</sequence>
<keyword evidence="2" id="KW-1185">Reference proteome</keyword>
<evidence type="ECO:0000313" key="1">
    <source>
        <dbReference type="EMBL" id="SEA67061.1"/>
    </source>
</evidence>
<protein>
    <submittedName>
        <fullName evidence="1">Uncharacterized protein</fullName>
    </submittedName>
</protein>
<reference evidence="2" key="1">
    <citation type="submission" date="2016-10" db="EMBL/GenBank/DDBJ databases">
        <authorList>
            <person name="Varghese N."/>
            <person name="Submissions S."/>
        </authorList>
    </citation>
    <scope>NUCLEOTIDE SEQUENCE [LARGE SCALE GENOMIC DNA]</scope>
    <source>
        <strain evidence="2">DSM 22376</strain>
    </source>
</reference>
<gene>
    <name evidence="1" type="ORF">SAMN05443667_10729</name>
</gene>
<name>A0A1H4D390_9FLAO</name>
<organism evidence="1 2">
    <name type="scientific">Flavobacterium gillisiae</name>
    <dbReference type="NCBI Taxonomy" id="150146"/>
    <lineage>
        <taxon>Bacteria</taxon>
        <taxon>Pseudomonadati</taxon>
        <taxon>Bacteroidota</taxon>
        <taxon>Flavobacteriia</taxon>
        <taxon>Flavobacteriales</taxon>
        <taxon>Flavobacteriaceae</taxon>
        <taxon>Flavobacterium</taxon>
    </lineage>
</organism>
<dbReference type="Proteomes" id="UP000198951">
    <property type="component" value="Unassembled WGS sequence"/>
</dbReference>
<dbReference type="STRING" id="150146.SAMN05443667_10729"/>
<evidence type="ECO:0000313" key="2">
    <source>
        <dbReference type="Proteomes" id="UP000198951"/>
    </source>
</evidence>
<dbReference type="AlphaFoldDB" id="A0A1H4D390"/>
<accession>A0A1H4D390</accession>
<dbReference type="EMBL" id="FNRD01000007">
    <property type="protein sequence ID" value="SEA67061.1"/>
    <property type="molecule type" value="Genomic_DNA"/>
</dbReference>